<evidence type="ECO:0000259" key="9">
    <source>
        <dbReference type="Pfam" id="PF20791"/>
    </source>
</evidence>
<reference evidence="10 11" key="1">
    <citation type="submission" date="2018-10" db="EMBL/GenBank/DDBJ databases">
        <authorList>
            <person name="Chen X."/>
        </authorList>
    </citation>
    <scope>NUCLEOTIDE SEQUENCE [LARGE SCALE GENOMIC DNA]</scope>
    <source>
        <strain evidence="10 11">YIM 102668</strain>
    </source>
</reference>
<dbReference type="InterPro" id="IPR045023">
    <property type="entry name" value="FATA/B"/>
</dbReference>
<evidence type="ECO:0000256" key="4">
    <source>
        <dbReference type="ARBA" id="ARBA00022832"/>
    </source>
</evidence>
<dbReference type="SUPFAM" id="SSF54637">
    <property type="entry name" value="Thioesterase/thiol ester dehydrase-isomerase"/>
    <property type="match status" value="2"/>
</dbReference>
<dbReference type="OrthoDB" id="9801517at2"/>
<keyword evidence="5" id="KW-0809">Transit peptide</keyword>
<evidence type="ECO:0000313" key="11">
    <source>
        <dbReference type="Proteomes" id="UP000275348"/>
    </source>
</evidence>
<gene>
    <name evidence="10" type="ORF">EAH69_00200</name>
</gene>
<keyword evidence="3" id="KW-0378">Hydrolase</keyword>
<evidence type="ECO:0000256" key="3">
    <source>
        <dbReference type="ARBA" id="ARBA00022801"/>
    </source>
</evidence>
<dbReference type="GO" id="GO:0000036">
    <property type="term" value="F:acyl carrier activity"/>
    <property type="evidence" value="ECO:0007669"/>
    <property type="project" value="TreeGrafter"/>
</dbReference>
<evidence type="ECO:0000256" key="6">
    <source>
        <dbReference type="ARBA" id="ARBA00023098"/>
    </source>
</evidence>
<dbReference type="Pfam" id="PF01643">
    <property type="entry name" value="Acyl-ACP_TE"/>
    <property type="match status" value="1"/>
</dbReference>
<evidence type="ECO:0000256" key="5">
    <source>
        <dbReference type="ARBA" id="ARBA00022946"/>
    </source>
</evidence>
<dbReference type="GO" id="GO:0016297">
    <property type="term" value="F:fatty acyl-[ACP] hydrolase activity"/>
    <property type="evidence" value="ECO:0007669"/>
    <property type="project" value="InterPro"/>
</dbReference>
<dbReference type="EMBL" id="RDOJ01000001">
    <property type="protein sequence ID" value="RLZ12620.1"/>
    <property type="molecule type" value="Genomic_DNA"/>
</dbReference>
<evidence type="ECO:0000256" key="7">
    <source>
        <dbReference type="ARBA" id="ARBA00023160"/>
    </source>
</evidence>
<dbReference type="InterPro" id="IPR029069">
    <property type="entry name" value="HotDog_dom_sf"/>
</dbReference>
<name>A0A3L9MHS1_9FLAO</name>
<dbReference type="Gene3D" id="3.10.129.10">
    <property type="entry name" value="Hotdog Thioesterase"/>
    <property type="match status" value="1"/>
</dbReference>
<dbReference type="PANTHER" id="PTHR31727">
    <property type="entry name" value="OLEOYL-ACYL CARRIER PROTEIN THIOESTERASE 1, CHLOROPLASTIC"/>
    <property type="match status" value="1"/>
</dbReference>
<protein>
    <submittedName>
        <fullName evidence="10">Acyl-[acyl-carrier-protein] thioesterase</fullName>
    </submittedName>
</protein>
<dbReference type="InterPro" id="IPR002864">
    <property type="entry name" value="Acyl-ACP_thioesterase_NHD"/>
</dbReference>
<keyword evidence="7" id="KW-0275">Fatty acid biosynthesis</keyword>
<keyword evidence="11" id="KW-1185">Reference proteome</keyword>
<keyword evidence="2" id="KW-0444">Lipid biosynthesis</keyword>
<accession>A0A3L9MHS1</accession>
<dbReference type="InterPro" id="IPR049427">
    <property type="entry name" value="Acyl-ACP_TE_C"/>
</dbReference>
<comment type="caution">
    <text evidence="10">The sequence shown here is derived from an EMBL/GenBank/DDBJ whole genome shotgun (WGS) entry which is preliminary data.</text>
</comment>
<feature type="domain" description="Acyl-ACP thioesterase-like C-terminal" evidence="9">
    <location>
        <begin position="158"/>
        <end position="217"/>
    </location>
</feature>
<organism evidence="10 11">
    <name type="scientific">Faecalibacter macacae</name>
    <dbReference type="NCBI Taxonomy" id="1859289"/>
    <lineage>
        <taxon>Bacteria</taxon>
        <taxon>Pseudomonadati</taxon>
        <taxon>Bacteroidota</taxon>
        <taxon>Flavobacteriia</taxon>
        <taxon>Flavobacteriales</taxon>
        <taxon>Weeksellaceae</taxon>
        <taxon>Faecalibacter</taxon>
    </lineage>
</organism>
<dbReference type="PANTHER" id="PTHR31727:SF6">
    <property type="entry name" value="OLEOYL-ACYL CARRIER PROTEIN THIOESTERASE 1, CHLOROPLASTIC"/>
    <property type="match status" value="1"/>
</dbReference>
<evidence type="ECO:0000256" key="1">
    <source>
        <dbReference type="ARBA" id="ARBA00006500"/>
    </source>
</evidence>
<proteinExistence type="inferred from homology"/>
<dbReference type="Proteomes" id="UP000275348">
    <property type="component" value="Unassembled WGS sequence"/>
</dbReference>
<sequence length="246" mass="28817">MPIAPNFRSKHYKDWEIYFPMCYPNTFLKLNEMANLFQITASEHANLGGVGFKDLQEYNHSWVLSRMRIEIDELPSWLNKIEVNTWVEELRGAKSTRNFTIEREGKKLVGVSSLWAIFNTETRRPDLLQIDTTHIERFKELHATETAHQVIDLSPEPTEKHEYVVQFADIDILYHVNNTRYLEWCLNYIDPEIVLSNQIKALNLNFIKEVSLGDNVIVEKAVLDNKILFKVVKEDKVCFACELELK</sequence>
<keyword evidence="6" id="KW-0443">Lipid metabolism</keyword>
<dbReference type="AlphaFoldDB" id="A0A3L9MHS1"/>
<evidence type="ECO:0000256" key="2">
    <source>
        <dbReference type="ARBA" id="ARBA00022516"/>
    </source>
</evidence>
<feature type="domain" description="Acyl-ACP thioesterase N-terminal hotdog" evidence="8">
    <location>
        <begin position="10"/>
        <end position="127"/>
    </location>
</feature>
<keyword evidence="4" id="KW-0276">Fatty acid metabolism</keyword>
<evidence type="ECO:0000313" key="10">
    <source>
        <dbReference type="EMBL" id="RLZ12620.1"/>
    </source>
</evidence>
<dbReference type="Pfam" id="PF20791">
    <property type="entry name" value="Acyl-ACP_TE_C"/>
    <property type="match status" value="1"/>
</dbReference>
<evidence type="ECO:0000259" key="8">
    <source>
        <dbReference type="Pfam" id="PF01643"/>
    </source>
</evidence>
<comment type="similarity">
    <text evidence="1">Belongs to the acyl-ACP thioesterase family.</text>
</comment>
<dbReference type="RefSeq" id="WP_121933198.1">
    <property type="nucleotide sequence ID" value="NZ_RDOJ01000001.1"/>
</dbReference>